<evidence type="ECO:0000313" key="2">
    <source>
        <dbReference type="EMBL" id="KAL0401731.1"/>
    </source>
</evidence>
<feature type="domain" description="Reverse transcriptase" evidence="1">
    <location>
        <begin position="107"/>
        <end position="385"/>
    </location>
</feature>
<reference evidence="2" key="1">
    <citation type="submission" date="2020-06" db="EMBL/GenBank/DDBJ databases">
        <authorList>
            <person name="Li T."/>
            <person name="Hu X."/>
            <person name="Zhang T."/>
            <person name="Song X."/>
            <person name="Zhang H."/>
            <person name="Dai N."/>
            <person name="Sheng W."/>
            <person name="Hou X."/>
            <person name="Wei L."/>
        </authorList>
    </citation>
    <scope>NUCLEOTIDE SEQUENCE</scope>
    <source>
        <strain evidence="2">KEN1</strain>
        <tissue evidence="2">Leaf</tissue>
    </source>
</reference>
<dbReference type="PANTHER" id="PTHR46890:SF48">
    <property type="entry name" value="RNA-DIRECTED DNA POLYMERASE"/>
    <property type="match status" value="1"/>
</dbReference>
<dbReference type="InterPro" id="IPR000477">
    <property type="entry name" value="RT_dom"/>
</dbReference>
<name>A0AAW2TDM7_9LAMI</name>
<comment type="caution">
    <text evidence="2">The sequence shown here is derived from an EMBL/GenBank/DDBJ whole genome shotgun (WGS) entry which is preliminary data.</text>
</comment>
<protein>
    <submittedName>
        <fullName evidence="2">Retrovirus-related Pol polyprotein from type-2 retrotransposable element R2DM</fullName>
    </submittedName>
</protein>
<dbReference type="SUPFAM" id="SSF56672">
    <property type="entry name" value="DNA/RNA polymerases"/>
    <property type="match status" value="1"/>
</dbReference>
<reference evidence="2" key="2">
    <citation type="journal article" date="2024" name="Plant">
        <title>Genomic evolution and insights into agronomic trait innovations of Sesamum species.</title>
        <authorList>
            <person name="Miao H."/>
            <person name="Wang L."/>
            <person name="Qu L."/>
            <person name="Liu H."/>
            <person name="Sun Y."/>
            <person name="Le M."/>
            <person name="Wang Q."/>
            <person name="Wei S."/>
            <person name="Zheng Y."/>
            <person name="Lin W."/>
            <person name="Duan Y."/>
            <person name="Cao H."/>
            <person name="Xiong S."/>
            <person name="Wang X."/>
            <person name="Wei L."/>
            <person name="Li C."/>
            <person name="Ma Q."/>
            <person name="Ju M."/>
            <person name="Zhao R."/>
            <person name="Li G."/>
            <person name="Mu C."/>
            <person name="Tian Q."/>
            <person name="Mei H."/>
            <person name="Zhang T."/>
            <person name="Gao T."/>
            <person name="Zhang H."/>
        </authorList>
    </citation>
    <scope>NUCLEOTIDE SEQUENCE</scope>
    <source>
        <strain evidence="2">KEN1</strain>
    </source>
</reference>
<dbReference type="CDD" id="cd01650">
    <property type="entry name" value="RT_nLTR_like"/>
    <property type="match status" value="1"/>
</dbReference>
<dbReference type="AlphaFoldDB" id="A0AAW2TDM7"/>
<sequence length="451" mass="50219">MGDRNTKFFHDMVKRNAARSSILAITKSDGTVVTSAADIGHEFVAYYTSLLGTEVQTLPVDNGVFEWGPKLSSEHALELCRAVTPLEHASSREHGTLWVTKCVRLCWISLGVGACYGNSIAIITLVPKSEHCPSVSDYRPISYCNVVYKAITKIIADRLAPTLEHLIDRCQAAFVGGRNITDNIFLAQEMVRQYTRKRISPRCTINVDLRKAFDSISWGFLSQVLHGYGFPPLFISWIMECVSTSSFSVALNGSLHGFFSGKRGLRQGDPMSPALFLLCMKFFSRLIKRNTSNSEFNFHPKCEKLKITHLLFADDLMLFSRGDLPSVHILMECLREFRDVSSLDVNASKSSIFTAGIVNYELDGILARMEFTRGEMPVRYLGIPLAAQRLSVSDYSPLVDRIANCISSGRPSHFPLPVVWNSLAQLFKASSVFGFNVSTSGDSRRQDTPTL</sequence>
<evidence type="ECO:0000259" key="1">
    <source>
        <dbReference type="PROSITE" id="PS50878"/>
    </source>
</evidence>
<organism evidence="2">
    <name type="scientific">Sesamum latifolium</name>
    <dbReference type="NCBI Taxonomy" id="2727402"/>
    <lineage>
        <taxon>Eukaryota</taxon>
        <taxon>Viridiplantae</taxon>
        <taxon>Streptophyta</taxon>
        <taxon>Embryophyta</taxon>
        <taxon>Tracheophyta</taxon>
        <taxon>Spermatophyta</taxon>
        <taxon>Magnoliopsida</taxon>
        <taxon>eudicotyledons</taxon>
        <taxon>Gunneridae</taxon>
        <taxon>Pentapetalae</taxon>
        <taxon>asterids</taxon>
        <taxon>lamiids</taxon>
        <taxon>Lamiales</taxon>
        <taxon>Pedaliaceae</taxon>
        <taxon>Sesamum</taxon>
    </lineage>
</organism>
<proteinExistence type="predicted"/>
<accession>A0AAW2TDM7</accession>
<gene>
    <name evidence="2" type="ORF">Slati_4203000</name>
</gene>
<dbReference type="InterPro" id="IPR043502">
    <property type="entry name" value="DNA/RNA_pol_sf"/>
</dbReference>
<dbReference type="EMBL" id="JACGWN010000015">
    <property type="protein sequence ID" value="KAL0401731.1"/>
    <property type="molecule type" value="Genomic_DNA"/>
</dbReference>
<dbReference type="InterPro" id="IPR052343">
    <property type="entry name" value="Retrotransposon-Effector_Assoc"/>
</dbReference>
<dbReference type="Pfam" id="PF00078">
    <property type="entry name" value="RVT_1"/>
    <property type="match status" value="1"/>
</dbReference>
<dbReference type="PROSITE" id="PS50878">
    <property type="entry name" value="RT_POL"/>
    <property type="match status" value="1"/>
</dbReference>
<dbReference type="PANTHER" id="PTHR46890">
    <property type="entry name" value="NON-LTR RETROLELEMENT REVERSE TRANSCRIPTASE-LIKE PROTEIN-RELATED"/>
    <property type="match status" value="1"/>
</dbReference>